<protein>
    <submittedName>
        <fullName evidence="2">Repeat domain-containing protein</fullName>
    </submittedName>
</protein>
<gene>
    <name evidence="2" type="ORF">Ga0074812_103390</name>
</gene>
<evidence type="ECO:0000313" key="2">
    <source>
        <dbReference type="EMBL" id="CUU54900.1"/>
    </source>
</evidence>
<dbReference type="AlphaFoldDB" id="A0A0S4QHD3"/>
<dbReference type="InterPro" id="IPR013517">
    <property type="entry name" value="FG-GAP"/>
</dbReference>
<reference evidence="3" key="1">
    <citation type="submission" date="2015-11" db="EMBL/GenBank/DDBJ databases">
        <authorList>
            <person name="Varghese N."/>
        </authorList>
    </citation>
    <scope>NUCLEOTIDE SEQUENCE [LARGE SCALE GENOMIC DNA]</scope>
    <source>
        <strain evidence="3">DSM 45899</strain>
    </source>
</reference>
<sequence>MTAKRADFDGDGRAEIPVVSPWGLGILEYSGGTLTAPAMQPNGTRFGGWLLNTADNRFDALGDLDGDGRDEILVSSPWGVGVLEQAGSTFGCPMLAPNGTRFGGWLLNTADNRFGPVGDFDGDGRDEILVTSPWGIGILKL</sequence>
<dbReference type="Pfam" id="PF01839">
    <property type="entry name" value="FG-GAP"/>
    <property type="match status" value="1"/>
</dbReference>
<keyword evidence="1" id="KW-0732">Signal</keyword>
<evidence type="ECO:0000313" key="3">
    <source>
        <dbReference type="Proteomes" id="UP000198802"/>
    </source>
</evidence>
<dbReference type="RefSeq" id="WP_091272809.1">
    <property type="nucleotide sequence ID" value="NZ_FAOZ01000003.1"/>
</dbReference>
<dbReference type="Gene3D" id="2.130.10.130">
    <property type="entry name" value="Integrin alpha, N-terminal"/>
    <property type="match status" value="1"/>
</dbReference>
<name>A0A0S4QHD3_9ACTN</name>
<keyword evidence="3" id="KW-1185">Reference proteome</keyword>
<dbReference type="Pfam" id="PF13517">
    <property type="entry name" value="FG-GAP_3"/>
    <property type="match status" value="1"/>
</dbReference>
<accession>A0A0S4QHD3</accession>
<dbReference type="Proteomes" id="UP000198802">
    <property type="component" value="Unassembled WGS sequence"/>
</dbReference>
<organism evidence="2 3">
    <name type="scientific">Parafrankia irregularis</name>
    <dbReference type="NCBI Taxonomy" id="795642"/>
    <lineage>
        <taxon>Bacteria</taxon>
        <taxon>Bacillati</taxon>
        <taxon>Actinomycetota</taxon>
        <taxon>Actinomycetes</taxon>
        <taxon>Frankiales</taxon>
        <taxon>Frankiaceae</taxon>
        <taxon>Parafrankia</taxon>
    </lineage>
</organism>
<dbReference type="SUPFAM" id="SSF69318">
    <property type="entry name" value="Integrin alpha N-terminal domain"/>
    <property type="match status" value="1"/>
</dbReference>
<dbReference type="EMBL" id="FAOZ01000003">
    <property type="protein sequence ID" value="CUU54900.1"/>
    <property type="molecule type" value="Genomic_DNA"/>
</dbReference>
<evidence type="ECO:0000256" key="1">
    <source>
        <dbReference type="ARBA" id="ARBA00022729"/>
    </source>
</evidence>
<dbReference type="InterPro" id="IPR028994">
    <property type="entry name" value="Integrin_alpha_N"/>
</dbReference>
<proteinExistence type="predicted"/>